<organism evidence="19 20">
    <name type="scientific">Rubripirellula amarantea</name>
    <dbReference type="NCBI Taxonomy" id="2527999"/>
    <lineage>
        <taxon>Bacteria</taxon>
        <taxon>Pseudomonadati</taxon>
        <taxon>Planctomycetota</taxon>
        <taxon>Planctomycetia</taxon>
        <taxon>Pirellulales</taxon>
        <taxon>Pirellulaceae</taxon>
        <taxon>Rubripirellula</taxon>
    </lineage>
</organism>
<dbReference type="Gene3D" id="1.10.1270.20">
    <property type="entry name" value="tRNA(m1g37)methyltransferase, domain 2"/>
    <property type="match status" value="1"/>
</dbReference>
<dbReference type="InterPro" id="IPR002649">
    <property type="entry name" value="tRNA_m1G_MeTrfase_TrmD"/>
</dbReference>
<dbReference type="Gene3D" id="3.40.1280.10">
    <property type="match status" value="1"/>
</dbReference>
<reference evidence="19 20" key="1">
    <citation type="submission" date="2019-02" db="EMBL/GenBank/DDBJ databases">
        <title>Deep-cultivation of Planctomycetes and their phenomic and genomic characterization uncovers novel biology.</title>
        <authorList>
            <person name="Wiegand S."/>
            <person name="Jogler M."/>
            <person name="Boedeker C."/>
            <person name="Pinto D."/>
            <person name="Vollmers J."/>
            <person name="Rivas-Marin E."/>
            <person name="Kohn T."/>
            <person name="Peeters S.H."/>
            <person name="Heuer A."/>
            <person name="Rast P."/>
            <person name="Oberbeckmann S."/>
            <person name="Bunk B."/>
            <person name="Jeske O."/>
            <person name="Meyerdierks A."/>
            <person name="Storesund J.E."/>
            <person name="Kallscheuer N."/>
            <person name="Luecker S."/>
            <person name="Lage O.M."/>
            <person name="Pohl T."/>
            <person name="Merkel B.J."/>
            <person name="Hornburger P."/>
            <person name="Mueller R.-W."/>
            <person name="Bruemmer F."/>
            <person name="Labrenz M."/>
            <person name="Spormann A.M."/>
            <person name="Op Den Camp H."/>
            <person name="Overmann J."/>
            <person name="Amann R."/>
            <person name="Jetten M.S.M."/>
            <person name="Mascher T."/>
            <person name="Medema M.H."/>
            <person name="Devos D.P."/>
            <person name="Kaster A.-K."/>
            <person name="Ovreas L."/>
            <person name="Rohde M."/>
            <person name="Galperin M.Y."/>
            <person name="Jogler C."/>
        </authorList>
    </citation>
    <scope>NUCLEOTIDE SEQUENCE [LARGE SCALE GENOMIC DNA]</scope>
    <source>
        <strain evidence="19 20">Pla22</strain>
    </source>
</reference>
<comment type="function">
    <text evidence="1 15 17">Specifically methylates guanosine-37 in various tRNAs.</text>
</comment>
<evidence type="ECO:0000256" key="5">
    <source>
        <dbReference type="ARBA" id="ARBA00012807"/>
    </source>
</evidence>
<accession>A0A5C5WR97</accession>
<evidence type="ECO:0000313" key="20">
    <source>
        <dbReference type="Proteomes" id="UP000316598"/>
    </source>
</evidence>
<dbReference type="EC" id="2.1.1.228" evidence="5 15"/>
<keyword evidence="11 15" id="KW-0819">tRNA processing</keyword>
<dbReference type="CDD" id="cd18080">
    <property type="entry name" value="TrmD-like"/>
    <property type="match status" value="1"/>
</dbReference>
<dbReference type="NCBIfam" id="TIGR00088">
    <property type="entry name" value="trmD"/>
    <property type="match status" value="1"/>
</dbReference>
<dbReference type="GO" id="GO:0005829">
    <property type="term" value="C:cytosol"/>
    <property type="evidence" value="ECO:0007669"/>
    <property type="project" value="TreeGrafter"/>
</dbReference>
<evidence type="ECO:0000256" key="11">
    <source>
        <dbReference type="ARBA" id="ARBA00022694"/>
    </source>
</evidence>
<keyword evidence="7 15" id="KW-0963">Cytoplasm</keyword>
<evidence type="ECO:0000256" key="15">
    <source>
        <dbReference type="HAMAP-Rule" id="MF_00605"/>
    </source>
</evidence>
<comment type="subcellular location">
    <subcellularLocation>
        <location evidence="2 15 17">Cytoplasm</location>
    </subcellularLocation>
</comment>
<keyword evidence="10 15" id="KW-0949">S-adenosyl-L-methionine</keyword>
<gene>
    <name evidence="15 19" type="primary">trmD</name>
    <name evidence="19" type="ORF">Pla22_07260</name>
</gene>
<dbReference type="SUPFAM" id="SSF75217">
    <property type="entry name" value="alpha/beta knot"/>
    <property type="match status" value="1"/>
</dbReference>
<evidence type="ECO:0000256" key="8">
    <source>
        <dbReference type="ARBA" id="ARBA00022603"/>
    </source>
</evidence>
<dbReference type="Proteomes" id="UP000316598">
    <property type="component" value="Unassembled WGS sequence"/>
</dbReference>
<evidence type="ECO:0000256" key="12">
    <source>
        <dbReference type="ARBA" id="ARBA00029736"/>
    </source>
</evidence>
<keyword evidence="9 15" id="KW-0808">Transferase</keyword>
<dbReference type="EMBL" id="SJPI01000001">
    <property type="protein sequence ID" value="TWT53098.1"/>
    <property type="molecule type" value="Genomic_DNA"/>
</dbReference>
<keyword evidence="20" id="KW-1185">Reference proteome</keyword>
<feature type="binding site" evidence="15 16">
    <location>
        <begin position="134"/>
        <end position="139"/>
    </location>
    <ligand>
        <name>S-adenosyl-L-methionine</name>
        <dbReference type="ChEBI" id="CHEBI:59789"/>
    </ligand>
</feature>
<comment type="similarity">
    <text evidence="3 15 17">Belongs to the RNA methyltransferase TrmD family.</text>
</comment>
<dbReference type="Pfam" id="PF01746">
    <property type="entry name" value="tRNA_m1G_MT"/>
    <property type="match status" value="1"/>
</dbReference>
<dbReference type="NCBIfam" id="NF000648">
    <property type="entry name" value="PRK00026.1"/>
    <property type="match status" value="1"/>
</dbReference>
<evidence type="ECO:0000256" key="7">
    <source>
        <dbReference type="ARBA" id="ARBA00022490"/>
    </source>
</evidence>
<evidence type="ECO:0000256" key="6">
    <source>
        <dbReference type="ARBA" id="ARBA00014679"/>
    </source>
</evidence>
<evidence type="ECO:0000256" key="17">
    <source>
        <dbReference type="RuleBase" id="RU003464"/>
    </source>
</evidence>
<evidence type="ECO:0000256" key="14">
    <source>
        <dbReference type="ARBA" id="ARBA00047783"/>
    </source>
</evidence>
<keyword evidence="8 15" id="KW-0489">Methyltransferase</keyword>
<dbReference type="InterPro" id="IPR029026">
    <property type="entry name" value="tRNA_m1G_MTases_N"/>
</dbReference>
<comment type="subunit">
    <text evidence="4 15 17">Homodimer.</text>
</comment>
<sequence length="227" mass="25483">MRFDIVTLFPDLFDGYLTQGLLGKAIERNLTQIHRHNLRDFAPDTTHRPVDDKPFGGGPGMLIQVEPTVKCVEAVQAQSTTPARTILLTPQGKRFNQPMAEDFAVSERLILLCGRYEGFDQRVTDILEPEEVSVGDFVLNGGEVAAMLIIDAVVRLIPGVLGDEQSNIDDSFSRGNRLLEFPQYTRPREFRGHSVPDVLLSGDHGAIAKWREEQTQLRTNERRSDLL</sequence>
<dbReference type="RefSeq" id="WP_146513373.1">
    <property type="nucleotide sequence ID" value="NZ_SJPI01000001.1"/>
</dbReference>
<name>A0A5C5WR97_9BACT</name>
<comment type="catalytic activity">
    <reaction evidence="14 15 17">
        <text>guanosine(37) in tRNA + S-adenosyl-L-methionine = N(1)-methylguanosine(37) in tRNA + S-adenosyl-L-homocysteine + H(+)</text>
        <dbReference type="Rhea" id="RHEA:36899"/>
        <dbReference type="Rhea" id="RHEA-COMP:10145"/>
        <dbReference type="Rhea" id="RHEA-COMP:10147"/>
        <dbReference type="ChEBI" id="CHEBI:15378"/>
        <dbReference type="ChEBI" id="CHEBI:57856"/>
        <dbReference type="ChEBI" id="CHEBI:59789"/>
        <dbReference type="ChEBI" id="CHEBI:73542"/>
        <dbReference type="ChEBI" id="CHEBI:74269"/>
        <dbReference type="EC" id="2.1.1.228"/>
    </reaction>
</comment>
<dbReference type="InterPro" id="IPR016009">
    <property type="entry name" value="tRNA_MeTrfase_TRMD/TRM10"/>
</dbReference>
<dbReference type="GO" id="GO:0052906">
    <property type="term" value="F:tRNA (guanine(37)-N1)-methyltransferase activity"/>
    <property type="evidence" value="ECO:0007669"/>
    <property type="project" value="UniProtKB-UniRule"/>
</dbReference>
<evidence type="ECO:0000259" key="18">
    <source>
        <dbReference type="Pfam" id="PF01746"/>
    </source>
</evidence>
<evidence type="ECO:0000256" key="10">
    <source>
        <dbReference type="ARBA" id="ARBA00022691"/>
    </source>
</evidence>
<evidence type="ECO:0000256" key="2">
    <source>
        <dbReference type="ARBA" id="ARBA00004496"/>
    </source>
</evidence>
<feature type="domain" description="tRNA methyltransferase TRMD/TRM10-type" evidence="18">
    <location>
        <begin position="1"/>
        <end position="227"/>
    </location>
</feature>
<proteinExistence type="inferred from homology"/>
<dbReference type="OrthoDB" id="9807416at2"/>
<comment type="caution">
    <text evidence="19">The sequence shown here is derived from an EMBL/GenBank/DDBJ whole genome shotgun (WGS) entry which is preliminary data.</text>
</comment>
<evidence type="ECO:0000256" key="1">
    <source>
        <dbReference type="ARBA" id="ARBA00002634"/>
    </source>
</evidence>
<dbReference type="HAMAP" id="MF_00605">
    <property type="entry name" value="TrmD"/>
    <property type="match status" value="1"/>
</dbReference>
<dbReference type="PANTHER" id="PTHR46417:SF1">
    <property type="entry name" value="TRNA (GUANINE-N(1)-)-METHYLTRANSFERASE"/>
    <property type="match status" value="1"/>
</dbReference>
<evidence type="ECO:0000256" key="16">
    <source>
        <dbReference type="PIRSR" id="PIRSR000386-1"/>
    </source>
</evidence>
<dbReference type="GO" id="GO:0002939">
    <property type="term" value="P:tRNA N1-guanine methylation"/>
    <property type="evidence" value="ECO:0007669"/>
    <property type="project" value="TreeGrafter"/>
</dbReference>
<evidence type="ECO:0000256" key="13">
    <source>
        <dbReference type="ARBA" id="ARBA00033392"/>
    </source>
</evidence>
<dbReference type="InterPro" id="IPR029028">
    <property type="entry name" value="Alpha/beta_knot_MTases"/>
</dbReference>
<feature type="binding site" evidence="15 16">
    <location>
        <position position="114"/>
    </location>
    <ligand>
        <name>S-adenosyl-L-methionine</name>
        <dbReference type="ChEBI" id="CHEBI:59789"/>
    </ligand>
</feature>
<dbReference type="PANTHER" id="PTHR46417">
    <property type="entry name" value="TRNA (GUANINE-N(1)-)-METHYLTRANSFERASE"/>
    <property type="match status" value="1"/>
</dbReference>
<evidence type="ECO:0000313" key="19">
    <source>
        <dbReference type="EMBL" id="TWT53098.1"/>
    </source>
</evidence>
<dbReference type="InterPro" id="IPR023148">
    <property type="entry name" value="tRNA_m1G_MeTrfase_C_sf"/>
</dbReference>
<dbReference type="FunFam" id="3.40.1280.10:FF:000001">
    <property type="entry name" value="tRNA (guanine-N(1)-)-methyltransferase"/>
    <property type="match status" value="1"/>
</dbReference>
<protein>
    <recommendedName>
        <fullName evidence="6 15">tRNA (guanine-N(1)-)-methyltransferase</fullName>
        <ecNumber evidence="5 15">2.1.1.228</ecNumber>
    </recommendedName>
    <alternativeName>
        <fullName evidence="12 15">M1G-methyltransferase</fullName>
    </alternativeName>
    <alternativeName>
        <fullName evidence="13 15">tRNA [GM37] methyltransferase</fullName>
    </alternativeName>
</protein>
<evidence type="ECO:0000256" key="3">
    <source>
        <dbReference type="ARBA" id="ARBA00007630"/>
    </source>
</evidence>
<dbReference type="PIRSF" id="PIRSF000386">
    <property type="entry name" value="tRNA_mtase"/>
    <property type="match status" value="1"/>
</dbReference>
<dbReference type="AlphaFoldDB" id="A0A5C5WR97"/>
<evidence type="ECO:0000256" key="9">
    <source>
        <dbReference type="ARBA" id="ARBA00022679"/>
    </source>
</evidence>
<evidence type="ECO:0000256" key="4">
    <source>
        <dbReference type="ARBA" id="ARBA00011738"/>
    </source>
</evidence>